<dbReference type="Proteomes" id="UP000061587">
    <property type="component" value="Chromosome"/>
</dbReference>
<evidence type="ECO:0000313" key="1">
    <source>
        <dbReference type="EMBL" id="ALK83306.1"/>
    </source>
</evidence>
<gene>
    <name evidence="1" type="ORF">BvMPK_0687</name>
</gene>
<dbReference type="AlphaFoldDB" id="A0A0N7J6U0"/>
<organism evidence="1 2">
    <name type="scientific">Phocaeicola vulgatus</name>
    <name type="common">Bacteroides vulgatus</name>
    <dbReference type="NCBI Taxonomy" id="821"/>
    <lineage>
        <taxon>Bacteria</taxon>
        <taxon>Pseudomonadati</taxon>
        <taxon>Bacteroidota</taxon>
        <taxon>Bacteroidia</taxon>
        <taxon>Bacteroidales</taxon>
        <taxon>Bacteroidaceae</taxon>
        <taxon>Phocaeicola</taxon>
    </lineage>
</organism>
<reference evidence="1 2" key="2">
    <citation type="journal article" date="2016" name="Genome Biol. Evol.">
        <title>Extensive mobilome-driven genome diversification in mouse gut-associated Bacteroides vulgatus mpk.</title>
        <authorList>
            <person name="Lange A."/>
            <person name="Beier S."/>
            <person name="Steimle A."/>
            <person name="Autenrieth I.B."/>
            <person name="Huson D.H."/>
            <person name="Frick J.S."/>
        </authorList>
    </citation>
    <scope>NUCLEOTIDE SEQUENCE [LARGE SCALE GENOMIC DNA]</scope>
    <source>
        <strain evidence="2">mpk</strain>
    </source>
</reference>
<reference evidence="2" key="1">
    <citation type="submission" date="2015-10" db="EMBL/GenBank/DDBJ databases">
        <title>Extensive mobilome-driven genome diversification in gut-associated Bacteroides vulgatus mpk.</title>
        <authorList>
            <person name="Beier S."/>
            <person name="Lange A."/>
            <person name="Huson D.H."/>
            <person name="Frick J.-S."/>
            <person name="Autenrieth I.B."/>
        </authorList>
    </citation>
    <scope>NUCLEOTIDE SEQUENCE [LARGE SCALE GENOMIC DNA]</scope>
    <source>
        <strain evidence="2">mpk</strain>
    </source>
</reference>
<dbReference type="InterPro" id="IPR032214">
    <property type="entry name" value="DUF5033"/>
</dbReference>
<proteinExistence type="predicted"/>
<dbReference type="EMBL" id="CP013020">
    <property type="protein sequence ID" value="ALK83306.1"/>
    <property type="molecule type" value="Genomic_DNA"/>
</dbReference>
<accession>A0A0N7J6U0</accession>
<evidence type="ECO:0000313" key="2">
    <source>
        <dbReference type="Proteomes" id="UP000061587"/>
    </source>
</evidence>
<protein>
    <recommendedName>
        <fullName evidence="3">DUF5033 domain-containing protein</fullName>
    </recommendedName>
</protein>
<dbReference type="PATRIC" id="fig|821.40.peg.798"/>
<dbReference type="Pfam" id="PF16436">
    <property type="entry name" value="DUF5033"/>
    <property type="match status" value="1"/>
</dbReference>
<evidence type="ECO:0008006" key="3">
    <source>
        <dbReference type="Google" id="ProtNLM"/>
    </source>
</evidence>
<sequence>MKRIPTFVSDDNGSIIHIIKKTIKNYSSMKAMHLIIAMLVMMSLASCSADGNDPVENSVSTYLLEKTYGARSVTYEENNSDKLKLSELPAISLSEADHILSVLRKHTDAQEELDIQTATKGEQTWLRIVMKQTIDHKYAFTIQLNMNCYNDGSLYYGGYQAECSSSLIKWYLKGFSLATDNATKNYKFESQSYIYMKVIDNGIKYMQIPVTINGNYNPRNHDAAFSYNL</sequence>
<name>A0A0N7J6U0_PHOVU</name>